<proteinExistence type="predicted"/>
<organism evidence="3 4">
    <name type="scientific">Dermacoccus barathri</name>
    <dbReference type="NCBI Taxonomy" id="322601"/>
    <lineage>
        <taxon>Bacteria</taxon>
        <taxon>Bacillati</taxon>
        <taxon>Actinomycetota</taxon>
        <taxon>Actinomycetes</taxon>
        <taxon>Micrococcales</taxon>
        <taxon>Dermacoccaceae</taxon>
        <taxon>Dermacoccus</taxon>
    </lineage>
</organism>
<dbReference type="RefSeq" id="WP_346029295.1">
    <property type="nucleotide sequence ID" value="NZ_BAAANV010000002.1"/>
</dbReference>
<feature type="chain" id="PRO_5047475204" description="LPXTG cell wall anchor domain-containing protein" evidence="2">
    <location>
        <begin position="27"/>
        <end position="214"/>
    </location>
</feature>
<keyword evidence="2" id="KW-0732">Signal</keyword>
<sequence>MSLKTRALAGLGTAAVALSFAAPAVAAPTPTPTVPPAVAQAATKLPPFPGANATDAEIEAWLTHAAKTMGLPAFPGADATEAEAYAFVNAVVKMFGLPALPAMNASDAEFEAWANKVAKMFGLPALPSMDASEAEWEAWFTKLIGMEGEMPSVPGATPSQPAETAPPAAGPIVQTDRVVPQSSNATALTATGSAAALIAGAGVVLVARRRCAMR</sequence>
<evidence type="ECO:0000313" key="3">
    <source>
        <dbReference type="EMBL" id="GAA1530009.1"/>
    </source>
</evidence>
<reference evidence="3 4" key="1">
    <citation type="journal article" date="2019" name="Int. J. Syst. Evol. Microbiol.">
        <title>The Global Catalogue of Microorganisms (GCM) 10K type strain sequencing project: providing services to taxonomists for standard genome sequencing and annotation.</title>
        <authorList>
            <consortium name="The Broad Institute Genomics Platform"/>
            <consortium name="The Broad Institute Genome Sequencing Center for Infectious Disease"/>
            <person name="Wu L."/>
            <person name="Ma J."/>
        </authorList>
    </citation>
    <scope>NUCLEOTIDE SEQUENCE [LARGE SCALE GENOMIC DNA]</scope>
    <source>
        <strain evidence="3 4">JCM 14588</strain>
    </source>
</reference>
<feature type="transmembrane region" description="Helical" evidence="1">
    <location>
        <begin position="187"/>
        <end position="207"/>
    </location>
</feature>
<evidence type="ECO:0008006" key="5">
    <source>
        <dbReference type="Google" id="ProtNLM"/>
    </source>
</evidence>
<keyword evidence="1" id="KW-0472">Membrane</keyword>
<evidence type="ECO:0000256" key="2">
    <source>
        <dbReference type="SAM" id="SignalP"/>
    </source>
</evidence>
<keyword evidence="4" id="KW-1185">Reference proteome</keyword>
<evidence type="ECO:0000256" key="1">
    <source>
        <dbReference type="SAM" id="Phobius"/>
    </source>
</evidence>
<name>A0ABN2AYM9_9MICO</name>
<comment type="caution">
    <text evidence="3">The sequence shown here is derived from an EMBL/GenBank/DDBJ whole genome shotgun (WGS) entry which is preliminary data.</text>
</comment>
<gene>
    <name evidence="3" type="ORF">GCM10009762_00660</name>
</gene>
<dbReference type="Proteomes" id="UP001501288">
    <property type="component" value="Unassembled WGS sequence"/>
</dbReference>
<feature type="signal peptide" evidence="2">
    <location>
        <begin position="1"/>
        <end position="26"/>
    </location>
</feature>
<keyword evidence="1" id="KW-0812">Transmembrane</keyword>
<protein>
    <recommendedName>
        <fullName evidence="5">LPXTG cell wall anchor domain-containing protein</fullName>
    </recommendedName>
</protein>
<accession>A0ABN2AYM9</accession>
<dbReference type="EMBL" id="BAAANV010000002">
    <property type="protein sequence ID" value="GAA1530009.1"/>
    <property type="molecule type" value="Genomic_DNA"/>
</dbReference>
<evidence type="ECO:0000313" key="4">
    <source>
        <dbReference type="Proteomes" id="UP001501288"/>
    </source>
</evidence>
<keyword evidence="1" id="KW-1133">Transmembrane helix</keyword>